<accession>A0A2S9KEG6</accession>
<gene>
    <name evidence="1" type="ORF">C6P61_09700</name>
</gene>
<proteinExistence type="predicted"/>
<evidence type="ECO:0000313" key="1">
    <source>
        <dbReference type="EMBL" id="PRD68765.1"/>
    </source>
</evidence>
<dbReference type="AlphaFoldDB" id="A0A2S9KEG6"/>
<name>A0A2S9KEG6_9BURK</name>
<dbReference type="EMBL" id="PVLR01000024">
    <property type="protein sequence ID" value="PRD68765.1"/>
    <property type="molecule type" value="Genomic_DNA"/>
</dbReference>
<dbReference type="RefSeq" id="WP_105729725.1">
    <property type="nucleotide sequence ID" value="NZ_PVLR01000024.1"/>
</dbReference>
<dbReference type="Proteomes" id="UP000238326">
    <property type="component" value="Unassembled WGS sequence"/>
</dbReference>
<organism evidence="1 2">
    <name type="scientific">Malikia spinosa</name>
    <dbReference type="NCBI Taxonomy" id="86180"/>
    <lineage>
        <taxon>Bacteria</taxon>
        <taxon>Pseudomonadati</taxon>
        <taxon>Pseudomonadota</taxon>
        <taxon>Betaproteobacteria</taxon>
        <taxon>Burkholderiales</taxon>
        <taxon>Comamonadaceae</taxon>
        <taxon>Malikia</taxon>
    </lineage>
</organism>
<evidence type="ECO:0000313" key="2">
    <source>
        <dbReference type="Proteomes" id="UP000238326"/>
    </source>
</evidence>
<comment type="caution">
    <text evidence="1">The sequence shown here is derived from an EMBL/GenBank/DDBJ whole genome shotgun (WGS) entry which is preliminary data.</text>
</comment>
<keyword evidence="2" id="KW-1185">Reference proteome</keyword>
<reference evidence="1 2" key="1">
    <citation type="submission" date="2018-03" db="EMBL/GenBank/DDBJ databases">
        <title>Comparative genomics illustrates the genes involved in a hyperalkaliphilic mechanisms of Serpentinomonas isolated from highly-alkaline calcium-rich serpentinized springs.</title>
        <authorList>
            <person name="Suzuki S."/>
            <person name="Ishii S."/>
            <person name="Walworth N."/>
            <person name="Bird L."/>
            <person name="Kuenen J.G."/>
            <person name="Nealson K.H."/>
        </authorList>
    </citation>
    <scope>NUCLEOTIDE SEQUENCE [LARGE SCALE GENOMIC DNA]</scope>
    <source>
        <strain evidence="1 2">83</strain>
    </source>
</reference>
<sequence length="77" mass="8352">MSHASLANQSPLPSIEDRVDAIELFLQQLVLLLETEPAITATLLATWTRLAGAHMRRSGSASAQQLAALDRLVEQLT</sequence>
<protein>
    <submittedName>
        <fullName evidence="1">Uncharacterized protein</fullName>
    </submittedName>
</protein>